<keyword evidence="6 12" id="KW-0547">Nucleotide-binding</keyword>
<evidence type="ECO:0000259" key="13">
    <source>
        <dbReference type="Pfam" id="PF00294"/>
    </source>
</evidence>
<dbReference type="OrthoDB" id="415590at2759"/>
<feature type="binding site" evidence="12">
    <location>
        <position position="148"/>
    </location>
    <ligand>
        <name>substrate</name>
    </ligand>
</feature>
<dbReference type="GO" id="GO:0005524">
    <property type="term" value="F:ATP binding"/>
    <property type="evidence" value="ECO:0007669"/>
    <property type="project" value="UniProtKB-UniRule"/>
</dbReference>
<evidence type="ECO:0000256" key="9">
    <source>
        <dbReference type="ARBA" id="ARBA00022842"/>
    </source>
</evidence>
<keyword evidence="8 12" id="KW-0067">ATP-binding</keyword>
<feature type="domain" description="Carbohydrate kinase PfkB" evidence="13">
    <location>
        <begin position="4"/>
        <end position="322"/>
    </location>
</feature>
<evidence type="ECO:0000256" key="6">
    <source>
        <dbReference type="ARBA" id="ARBA00022741"/>
    </source>
</evidence>
<dbReference type="CDD" id="cd01174">
    <property type="entry name" value="ribokinase"/>
    <property type="match status" value="1"/>
</dbReference>
<keyword evidence="7 12" id="KW-0418">Kinase</keyword>
<evidence type="ECO:0000256" key="8">
    <source>
        <dbReference type="ARBA" id="ARBA00022840"/>
    </source>
</evidence>
<comment type="caution">
    <text evidence="12">Lacks conserved residue(s) required for the propagation of feature annotation.</text>
</comment>
<dbReference type="PROSITE" id="PS00584">
    <property type="entry name" value="PFKB_KINASES_2"/>
    <property type="match status" value="1"/>
</dbReference>
<accession>W6MNZ3</accession>
<dbReference type="GO" id="GO:0046872">
    <property type="term" value="F:metal ion binding"/>
    <property type="evidence" value="ECO:0007669"/>
    <property type="project" value="UniProtKB-KW"/>
</dbReference>
<dbReference type="InterPro" id="IPR011877">
    <property type="entry name" value="Ribokinase"/>
</dbReference>
<keyword evidence="12" id="KW-0963">Cytoplasm</keyword>
<keyword evidence="10 12" id="KW-0630">Potassium</keyword>
<dbReference type="HOGENOM" id="CLU_027634_2_0_1"/>
<dbReference type="AlphaFoldDB" id="W6MNZ3"/>
<keyword evidence="12" id="KW-0539">Nucleus</keyword>
<dbReference type="InterPro" id="IPR029056">
    <property type="entry name" value="Ribokinase-like"/>
</dbReference>
<dbReference type="GO" id="GO:0005737">
    <property type="term" value="C:cytoplasm"/>
    <property type="evidence" value="ECO:0007669"/>
    <property type="project" value="UniProtKB-SubCell"/>
</dbReference>
<dbReference type="InterPro" id="IPR002139">
    <property type="entry name" value="Ribo/fructo_kinase"/>
</dbReference>
<dbReference type="GO" id="GO:0004747">
    <property type="term" value="F:ribokinase activity"/>
    <property type="evidence" value="ECO:0007669"/>
    <property type="project" value="UniProtKB-UniRule"/>
</dbReference>
<comment type="similarity">
    <text evidence="12">Belongs to the carbohydrate kinase PfkB family. Ribokinase subfamily.</text>
</comment>
<organism evidence="14 15">
    <name type="scientific">Kuraishia capsulata CBS 1993</name>
    <dbReference type="NCBI Taxonomy" id="1382522"/>
    <lineage>
        <taxon>Eukaryota</taxon>
        <taxon>Fungi</taxon>
        <taxon>Dikarya</taxon>
        <taxon>Ascomycota</taxon>
        <taxon>Saccharomycotina</taxon>
        <taxon>Pichiomycetes</taxon>
        <taxon>Pichiales</taxon>
        <taxon>Pichiaceae</taxon>
        <taxon>Kuraishia</taxon>
    </lineage>
</organism>
<evidence type="ECO:0000256" key="5">
    <source>
        <dbReference type="ARBA" id="ARBA00022723"/>
    </source>
</evidence>
<keyword evidence="15" id="KW-1185">Reference proteome</keyword>
<keyword evidence="9 12" id="KW-0460">Magnesium</keyword>
<dbReference type="InterPro" id="IPR002173">
    <property type="entry name" value="Carboh/pur_kinase_PfkB_CS"/>
</dbReference>
<feature type="binding site" evidence="12">
    <location>
        <position position="316"/>
    </location>
    <ligand>
        <name>K(+)</name>
        <dbReference type="ChEBI" id="CHEBI:29103"/>
    </ligand>
</feature>
<keyword evidence="11 12" id="KW-0119">Carbohydrate metabolism</keyword>
<dbReference type="Proteomes" id="UP000019384">
    <property type="component" value="Unassembled WGS sequence"/>
</dbReference>
<comment type="catalytic activity">
    <reaction evidence="12">
        <text>D-ribose + ATP = D-ribose 5-phosphate + ADP + H(+)</text>
        <dbReference type="Rhea" id="RHEA:13697"/>
        <dbReference type="ChEBI" id="CHEBI:15378"/>
        <dbReference type="ChEBI" id="CHEBI:30616"/>
        <dbReference type="ChEBI" id="CHEBI:47013"/>
        <dbReference type="ChEBI" id="CHEBI:78346"/>
        <dbReference type="ChEBI" id="CHEBI:456216"/>
        <dbReference type="EC" id="2.7.1.15"/>
    </reaction>
</comment>
<feature type="binding site" evidence="12">
    <location>
        <position position="195"/>
    </location>
    <ligand>
        <name>ATP</name>
        <dbReference type="ChEBI" id="CHEBI:30616"/>
    </ligand>
</feature>
<feature type="binding site" evidence="12">
    <location>
        <position position="311"/>
    </location>
    <ligand>
        <name>K(+)</name>
        <dbReference type="ChEBI" id="CHEBI:29103"/>
    </ligand>
</feature>
<evidence type="ECO:0000256" key="10">
    <source>
        <dbReference type="ARBA" id="ARBA00022958"/>
    </source>
</evidence>
<feature type="binding site" evidence="12">
    <location>
        <begin position="244"/>
        <end position="249"/>
    </location>
    <ligand>
        <name>ATP</name>
        <dbReference type="ChEBI" id="CHEBI:30616"/>
    </ligand>
</feature>
<feature type="binding site" evidence="12">
    <location>
        <begin position="39"/>
        <end position="43"/>
    </location>
    <ligand>
        <name>substrate</name>
    </ligand>
</feature>
<comment type="subcellular location">
    <subcellularLocation>
        <location evidence="12">Cytoplasm</location>
    </subcellularLocation>
    <subcellularLocation>
        <location evidence="12">Nucleus</location>
    </subcellularLocation>
</comment>
<reference evidence="14" key="1">
    <citation type="submission" date="2013-12" db="EMBL/GenBank/DDBJ databases">
        <authorList>
            <person name="Genoscope - CEA"/>
        </authorList>
    </citation>
    <scope>NUCLEOTIDE SEQUENCE</scope>
    <source>
        <strain evidence="14">CBS 1993</strain>
    </source>
</reference>
<dbReference type="PANTHER" id="PTHR10584:SF166">
    <property type="entry name" value="RIBOKINASE"/>
    <property type="match status" value="1"/>
</dbReference>
<feature type="active site" description="Proton acceptor" evidence="12">
    <location>
        <position position="281"/>
    </location>
</feature>
<protein>
    <recommendedName>
        <fullName evidence="3 12">Ribokinase</fullName>
        <shortName evidence="12">RK</shortName>
        <ecNumber evidence="2 12">2.7.1.15</ecNumber>
    </recommendedName>
</protein>
<evidence type="ECO:0000256" key="3">
    <source>
        <dbReference type="ARBA" id="ARBA00016943"/>
    </source>
</evidence>
<comment type="function">
    <text evidence="12">Catalyzes the phosphorylation of ribose at O-5 in a reaction requiring ATP and magnesium. The resulting D-ribose-5-phosphate can then be used either for sythesis of nucleotides, histidine, and tryptophan, or as a component of the pentose phosphate pathway.</text>
</comment>
<feature type="binding site" evidence="12">
    <location>
        <position position="314"/>
    </location>
    <ligand>
        <name>K(+)</name>
        <dbReference type="ChEBI" id="CHEBI:29103"/>
    </ligand>
</feature>
<comment type="subunit">
    <text evidence="12">Homodimer.</text>
</comment>
<evidence type="ECO:0000313" key="14">
    <source>
        <dbReference type="EMBL" id="CDK26782.1"/>
    </source>
</evidence>
<comment type="pathway">
    <text evidence="12">Carbohydrate metabolism; D-ribose degradation; D-ribose 5-phosphate from beta-D-ribopyranose: step 2/2.</text>
</comment>
<feature type="binding site" evidence="12">
    <location>
        <position position="277"/>
    </location>
    <ligand>
        <name>K(+)</name>
        <dbReference type="ChEBI" id="CHEBI:29103"/>
    </ligand>
</feature>
<comment type="activity regulation">
    <text evidence="12">Activated by a monovalent cation that binds near, but not in, the active site. The most likely occupant of the site in vivo is potassium. Ion binding induces a conformational change that may alter substrate affinity.</text>
</comment>
<evidence type="ECO:0000256" key="7">
    <source>
        <dbReference type="ARBA" id="ARBA00022777"/>
    </source>
</evidence>
<dbReference type="HAMAP" id="MF_01987">
    <property type="entry name" value="Ribokinase"/>
    <property type="match status" value="1"/>
</dbReference>
<dbReference type="PANTHER" id="PTHR10584">
    <property type="entry name" value="SUGAR KINASE"/>
    <property type="match status" value="1"/>
</dbReference>
<dbReference type="PRINTS" id="PR00990">
    <property type="entry name" value="RIBOKINASE"/>
</dbReference>
<feature type="binding site" evidence="12">
    <location>
        <position position="275"/>
    </location>
    <ligand>
        <name>K(+)</name>
        <dbReference type="ChEBI" id="CHEBI:29103"/>
    </ligand>
</feature>
<reference evidence="14" key="2">
    <citation type="submission" date="2014-02" db="EMBL/GenBank/DDBJ databases">
        <title>Complete DNA sequence of /Kuraishia capsulata/ illustrates novel genomic features among budding yeasts (/Saccharomycotina/).</title>
        <authorList>
            <person name="Morales L."/>
            <person name="Noel B."/>
            <person name="Porcel B."/>
            <person name="Marcet-Houben M."/>
            <person name="Hullo M-F."/>
            <person name="Sacerdot C."/>
            <person name="Tekaia F."/>
            <person name="Leh-Louis V."/>
            <person name="Despons L."/>
            <person name="Khanna V."/>
            <person name="Aury J-M."/>
            <person name="Barbe V."/>
            <person name="Couloux A."/>
            <person name="Labadie K."/>
            <person name="Pelletier E."/>
            <person name="Souciet J-L."/>
            <person name="Boekhout T."/>
            <person name="Gabaldon T."/>
            <person name="Wincker P."/>
            <person name="Dujon B."/>
        </authorList>
    </citation>
    <scope>NUCLEOTIDE SEQUENCE</scope>
    <source>
        <strain evidence="14">CBS 1993</strain>
    </source>
</reference>
<name>W6MNZ3_9ASCO</name>
<proteinExistence type="inferred from homology"/>
<evidence type="ECO:0000256" key="4">
    <source>
        <dbReference type="ARBA" id="ARBA00022679"/>
    </source>
</evidence>
<evidence type="ECO:0000256" key="11">
    <source>
        <dbReference type="ARBA" id="ARBA00023277"/>
    </source>
</evidence>
<sequence>MVAITVIGSLNYDLVTYTSVVPRGGETIHAKSFETHYGGKGLNEAVAVGKLLSPEQKNNIQVKMIGRVGNDLFGKEMKDYVSSVGVDVENVLVDDAERSGTAVILVEDSGENRILVIPGSNGKLEVTEKILKEVIGSNKNQFFILQNEQPDPVKHLELIRKIEPEATVVYNPSPIKDFNTENTDVLGAVDVLVVNESEALDCAKAFSTEAREGNIGEERSKFVKLAKDLKGFLNQSKLSTVIITLGGEGSLVVSDAFPEGQHFPAMELSKKQIIDTTGAGDTFLGAVTVRLANGDSIDQAVVFATAAASLTVQGKGAAEAIPGYEQVSKLVSS</sequence>
<evidence type="ECO:0000256" key="2">
    <source>
        <dbReference type="ARBA" id="ARBA00012035"/>
    </source>
</evidence>
<gene>
    <name evidence="12" type="primary">RBK1</name>
    <name evidence="14" type="ORF">KUCA_T00002756001</name>
</gene>
<dbReference type="STRING" id="1382522.W6MNZ3"/>
<feature type="binding site" evidence="12">
    <location>
        <position position="281"/>
    </location>
    <ligand>
        <name>substrate</name>
    </ligand>
</feature>
<evidence type="ECO:0000256" key="12">
    <source>
        <dbReference type="HAMAP-Rule" id="MF_03215"/>
    </source>
</evidence>
<dbReference type="InterPro" id="IPR011611">
    <property type="entry name" value="PfkB_dom"/>
</dbReference>
<evidence type="ECO:0000256" key="1">
    <source>
        <dbReference type="ARBA" id="ARBA00005380"/>
    </source>
</evidence>
<feature type="binding site" evidence="12">
    <location>
        <begin position="280"/>
        <end position="281"/>
    </location>
    <ligand>
        <name>ATP</name>
        <dbReference type="ChEBI" id="CHEBI:30616"/>
    </ligand>
</feature>
<dbReference type="EMBL" id="HG793127">
    <property type="protein sequence ID" value="CDK26782.1"/>
    <property type="molecule type" value="Genomic_DNA"/>
</dbReference>
<evidence type="ECO:0000313" key="15">
    <source>
        <dbReference type="Proteomes" id="UP000019384"/>
    </source>
</evidence>
<keyword evidence="5 12" id="KW-0479">Metal-binding</keyword>
<dbReference type="GO" id="GO:0005634">
    <property type="term" value="C:nucleus"/>
    <property type="evidence" value="ECO:0007669"/>
    <property type="project" value="UniProtKB-SubCell"/>
</dbReference>
<dbReference type="GO" id="GO:0019303">
    <property type="term" value="P:D-ribose catabolic process"/>
    <property type="evidence" value="ECO:0007669"/>
    <property type="project" value="UniProtKB-UniRule"/>
</dbReference>
<dbReference type="Gene3D" id="3.40.1190.20">
    <property type="match status" value="1"/>
</dbReference>
<comment type="similarity">
    <text evidence="1">Belongs to the carbohydrate kinase pfkB family.</text>
</comment>
<keyword evidence="4 12" id="KW-0808">Transferase</keyword>
<comment type="cofactor">
    <cofactor evidence="12">
        <name>Mg(2+)</name>
        <dbReference type="ChEBI" id="CHEBI:18420"/>
    </cofactor>
    <text evidence="12">Requires a divalent cation, most likely magnesium in vivo, as an electrophilic catalyst to aid phosphoryl group transfer. It is the chelate of the metal and the nucleotide that is the actual substrate.</text>
</comment>
<dbReference type="Pfam" id="PF00294">
    <property type="entry name" value="PfkB"/>
    <property type="match status" value="1"/>
</dbReference>
<dbReference type="EC" id="2.7.1.15" evidence="2 12"/>
<dbReference type="SUPFAM" id="SSF53613">
    <property type="entry name" value="Ribokinase-like"/>
    <property type="match status" value="1"/>
</dbReference>
<dbReference type="UniPathway" id="UPA00916">
    <property type="reaction ID" value="UER00889"/>
</dbReference>
<feature type="binding site" evidence="12">
    <location>
        <begin position="11"/>
        <end position="13"/>
    </location>
    <ligand>
        <name>substrate</name>
    </ligand>
</feature>